<evidence type="ECO:0000313" key="2">
    <source>
        <dbReference type="EMBL" id="GMN66201.1"/>
    </source>
</evidence>
<comment type="caution">
    <text evidence="2">The sequence shown here is derived from an EMBL/GenBank/DDBJ whole genome shotgun (WGS) entry which is preliminary data.</text>
</comment>
<feature type="compositionally biased region" description="Polar residues" evidence="1">
    <location>
        <begin position="1"/>
        <end position="10"/>
    </location>
</feature>
<reference evidence="2" key="1">
    <citation type="submission" date="2023-07" db="EMBL/GenBank/DDBJ databases">
        <title>draft genome sequence of fig (Ficus carica).</title>
        <authorList>
            <person name="Takahashi T."/>
            <person name="Nishimura K."/>
        </authorList>
    </citation>
    <scope>NUCLEOTIDE SEQUENCE</scope>
</reference>
<feature type="compositionally biased region" description="Basic and acidic residues" evidence="1">
    <location>
        <begin position="11"/>
        <end position="20"/>
    </location>
</feature>
<dbReference type="Proteomes" id="UP001187192">
    <property type="component" value="Unassembled WGS sequence"/>
</dbReference>
<evidence type="ECO:0000256" key="1">
    <source>
        <dbReference type="SAM" id="MobiDB-lite"/>
    </source>
</evidence>
<dbReference type="AlphaFoldDB" id="A0AA88JBJ5"/>
<keyword evidence="3" id="KW-1185">Reference proteome</keyword>
<organism evidence="2 3">
    <name type="scientific">Ficus carica</name>
    <name type="common">Common fig</name>
    <dbReference type="NCBI Taxonomy" id="3494"/>
    <lineage>
        <taxon>Eukaryota</taxon>
        <taxon>Viridiplantae</taxon>
        <taxon>Streptophyta</taxon>
        <taxon>Embryophyta</taxon>
        <taxon>Tracheophyta</taxon>
        <taxon>Spermatophyta</taxon>
        <taxon>Magnoliopsida</taxon>
        <taxon>eudicotyledons</taxon>
        <taxon>Gunneridae</taxon>
        <taxon>Pentapetalae</taxon>
        <taxon>rosids</taxon>
        <taxon>fabids</taxon>
        <taxon>Rosales</taxon>
        <taxon>Moraceae</taxon>
        <taxon>Ficeae</taxon>
        <taxon>Ficus</taxon>
    </lineage>
</organism>
<dbReference type="EMBL" id="BTGU01000300">
    <property type="protein sequence ID" value="GMN66201.1"/>
    <property type="molecule type" value="Genomic_DNA"/>
</dbReference>
<evidence type="ECO:0000313" key="3">
    <source>
        <dbReference type="Proteomes" id="UP001187192"/>
    </source>
</evidence>
<protein>
    <submittedName>
        <fullName evidence="2">Uncharacterized protein</fullName>
    </submittedName>
</protein>
<feature type="region of interest" description="Disordered" evidence="1">
    <location>
        <begin position="1"/>
        <end position="30"/>
    </location>
</feature>
<accession>A0AA88JBJ5</accession>
<proteinExistence type="predicted"/>
<gene>
    <name evidence="2" type="ORF">TIFTF001_035270</name>
</gene>
<sequence length="80" mass="9006">MARITTTSSSAHRENSETKRGKNSRGVSHPCPPFLSNLIVKNRNPKFLVSINATSLAIPHDCLLYPTCRRSHLLRPRAWP</sequence>
<name>A0AA88JBJ5_FICCA</name>